<dbReference type="OrthoDB" id="7003488at2"/>
<dbReference type="Proteomes" id="UP000199570">
    <property type="component" value="Unassembled WGS sequence"/>
</dbReference>
<evidence type="ECO:0000259" key="1">
    <source>
        <dbReference type="Pfam" id="PF20178"/>
    </source>
</evidence>
<reference evidence="3" key="1">
    <citation type="submission" date="2016-10" db="EMBL/GenBank/DDBJ databases">
        <authorList>
            <person name="Varghese N."/>
            <person name="Submissions S."/>
        </authorList>
    </citation>
    <scope>NUCLEOTIDE SEQUENCE [LARGE SCALE GENOMIC DNA]</scope>
    <source>
        <strain evidence="3">BS3775</strain>
    </source>
</reference>
<dbReference type="RefSeq" id="WP_139204831.1">
    <property type="nucleotide sequence ID" value="NZ_FNKJ01000003.1"/>
</dbReference>
<dbReference type="Pfam" id="PF20178">
    <property type="entry name" value="ToxA_N"/>
    <property type="match status" value="1"/>
</dbReference>
<protein>
    <recommendedName>
        <fullName evidence="1">Dermonecrotic toxin N-terminal domain-containing protein</fullName>
    </recommendedName>
</protein>
<gene>
    <name evidence="2" type="ORF">SAMN04490195_5441</name>
</gene>
<feature type="domain" description="Dermonecrotic toxin N-terminal" evidence="1">
    <location>
        <begin position="383"/>
        <end position="626"/>
    </location>
</feature>
<evidence type="ECO:0000313" key="2">
    <source>
        <dbReference type="EMBL" id="SDR37310.1"/>
    </source>
</evidence>
<keyword evidence="3" id="KW-1185">Reference proteome</keyword>
<proteinExistence type="predicted"/>
<name>A0A1H1II04_9PSED</name>
<sequence>MTSSNVTPAITRPPHRLRPDADVVSQALSVLHLFADRPTLRETARRTLQQVLDDRFPNLDIQVESAVILEPRWSETPGSSSFAGYQSYGLTDLLLESYWQGSCKVFSDKSVLSRHSNVATPPAIDVDLSEIQEVLDEWGPQLLECYQHDLAAFWSQSNEDDASPWQQLRDLFRGQLFIASQALAGDPFLTVQSVLDYPDSTQRETVQGEAATETAVTYVYEDVSTSTPDDVIVLSMIRKVEGRTIALLDTLSGGIEVFSSEEAMVQSWFGARQQLSLRNYWAEHDIFEALTLSLLERQLQVIATIKPAAFVDLPGLERRLDQLSSPTMLLGAFRSGHEARLSTLEDLLPSWLKQAYPAERATYSRLLALLAARNRTGASYLSDIAPIHEYAEQALKALMVEDDEARKSINVGDIEVTLQRLENTTFEIIDPPFPEPRYQTARSTFAQLAVKNIGALPLVPAQIHYRNGEPPPWLTYDYLRELTTRADIGQRYPDMLQRKLLDDPSECNQRRQQFRVSMHIQLPLLALELKIRQRLSNTAYCQVVAALQSETVDRQVEGHAMVVRPLGFQVGTASSADYVLNMFVIGPQELGRGPHVLYRPASDEPMLEFASWEALLIAIQENESLQRSVLAGLAPSIRHVYANGGFVEPHEGRVVFGDFDALQSQRVSLASGPLAIDVFSTLYRSCAQALIEQAKGDSVSNSEARWDQVKDFGWALFNLLQPLLDGPLAAIGLLVQLTKSIEVFVQRENAENRLEAAADVLMNLALILVHTGSPVLAIAHTEASGVVGETALDQRIPLDNKIDRRPVGPLGGEPKLSYGWNTARGQLSARQLADLNSFKLSQPLRADAVVESGEFRGLYQQGEYWYARVEDDWFRVSPTLDGVVITDPQGASRRGPWLKSDGQGRWNFDFRLRLLGGAGLSVRAKRKLKQLEKKAQDLLAGYQGQLAEAGRMSKSDRPPADVETLIMNQADPLEAVADDIEQLTRPVGEVSLKPIVDDLRDTAMHLRKLAQQTRIEMYKSRKPTAGAVDYLWEKEEISIHKIGERTDSSAGKGTDFLQEYQIRDTANNNVLWYAHFHYSTKGAAPASFTKAHLKTVAQRRQGLNFQKDQQAAGQAVTSIWRENISPALARKVFLHP</sequence>
<dbReference type="EMBL" id="FNKJ01000003">
    <property type="protein sequence ID" value="SDR37310.1"/>
    <property type="molecule type" value="Genomic_DNA"/>
</dbReference>
<evidence type="ECO:0000313" key="3">
    <source>
        <dbReference type="Proteomes" id="UP000199570"/>
    </source>
</evidence>
<organism evidence="2 3">
    <name type="scientific">Pseudomonas moorei</name>
    <dbReference type="NCBI Taxonomy" id="395599"/>
    <lineage>
        <taxon>Bacteria</taxon>
        <taxon>Pseudomonadati</taxon>
        <taxon>Pseudomonadota</taxon>
        <taxon>Gammaproteobacteria</taxon>
        <taxon>Pseudomonadales</taxon>
        <taxon>Pseudomonadaceae</taxon>
        <taxon>Pseudomonas</taxon>
    </lineage>
</organism>
<accession>A0A1H1II04</accession>
<dbReference type="AlphaFoldDB" id="A0A1H1II04"/>
<dbReference type="InterPro" id="IPR046673">
    <property type="entry name" value="ToxA_N"/>
</dbReference>